<evidence type="ECO:0000313" key="3">
    <source>
        <dbReference type="RefSeq" id="XP_030375165.1"/>
    </source>
</evidence>
<keyword evidence="2" id="KW-1185">Reference proteome</keyword>
<feature type="transmembrane region" description="Helical" evidence="1">
    <location>
        <begin position="12"/>
        <end position="39"/>
    </location>
</feature>
<gene>
    <name evidence="3" type="primary">LOC115624574</name>
</gene>
<name>A0A6J2TIA0_DROLE</name>
<dbReference type="Proteomes" id="UP000504634">
    <property type="component" value="Unplaced"/>
</dbReference>
<feature type="transmembrane region" description="Helical" evidence="1">
    <location>
        <begin position="94"/>
        <end position="127"/>
    </location>
</feature>
<dbReference type="PANTHER" id="PTHR34609:SF17">
    <property type="entry name" value="GEO08273P1-RELATED"/>
    <property type="match status" value="1"/>
</dbReference>
<accession>A0A6J2TIA0</accession>
<dbReference type="RefSeq" id="XP_030375165.1">
    <property type="nucleotide sequence ID" value="XM_030519305.1"/>
</dbReference>
<dbReference type="AlphaFoldDB" id="A0A6J2TIA0"/>
<dbReference type="InterPro" id="IPR053077">
    <property type="entry name" value="MARVEL_domain_protein_3"/>
</dbReference>
<dbReference type="OrthoDB" id="7862095at2759"/>
<evidence type="ECO:0000313" key="2">
    <source>
        <dbReference type="Proteomes" id="UP000504634"/>
    </source>
</evidence>
<dbReference type="PROSITE" id="PS51257">
    <property type="entry name" value="PROKAR_LIPOPROTEIN"/>
    <property type="match status" value="1"/>
</dbReference>
<organism evidence="2 3">
    <name type="scientific">Drosophila lebanonensis</name>
    <name type="common">Fruit fly</name>
    <name type="synonym">Scaptodrosophila lebanonensis</name>
    <dbReference type="NCBI Taxonomy" id="7225"/>
    <lineage>
        <taxon>Eukaryota</taxon>
        <taxon>Metazoa</taxon>
        <taxon>Ecdysozoa</taxon>
        <taxon>Arthropoda</taxon>
        <taxon>Hexapoda</taxon>
        <taxon>Insecta</taxon>
        <taxon>Pterygota</taxon>
        <taxon>Neoptera</taxon>
        <taxon>Endopterygota</taxon>
        <taxon>Diptera</taxon>
        <taxon>Brachycera</taxon>
        <taxon>Muscomorpha</taxon>
        <taxon>Ephydroidea</taxon>
        <taxon>Drosophilidae</taxon>
        <taxon>Scaptodrosophila</taxon>
    </lineage>
</organism>
<keyword evidence="1" id="KW-1133">Transmembrane helix</keyword>
<keyword evidence="1" id="KW-0812">Transmembrane</keyword>
<dbReference type="GeneID" id="115624574"/>
<keyword evidence="1" id="KW-0472">Membrane</keyword>
<evidence type="ECO:0000256" key="1">
    <source>
        <dbReference type="SAM" id="Phobius"/>
    </source>
</evidence>
<sequence>MRLMKCCCCIPLRIGVIITGIMFGSCDTILGSIGLIMAIRNEYPMSIHEFFDKLDVRLWVSMFSATLFLMSCGDLLLVYGAVKQRPGYMGPWLLVNFFVGIGTIVTALLSSIAILRIIILYYCMFVVSSYYDELMEERNNS</sequence>
<dbReference type="PANTHER" id="PTHR34609">
    <property type="entry name" value="GEO08273P1-RELATED"/>
    <property type="match status" value="1"/>
</dbReference>
<protein>
    <submittedName>
        <fullName evidence="3">Uncharacterized protein LOC115624574</fullName>
    </submittedName>
</protein>
<proteinExistence type="predicted"/>
<reference evidence="3" key="1">
    <citation type="submission" date="2025-08" db="UniProtKB">
        <authorList>
            <consortium name="RefSeq"/>
        </authorList>
    </citation>
    <scope>IDENTIFICATION</scope>
    <source>
        <strain evidence="3">11010-0011.00</strain>
        <tissue evidence="3">Whole body</tissue>
    </source>
</reference>
<feature type="transmembrane region" description="Helical" evidence="1">
    <location>
        <begin position="59"/>
        <end position="82"/>
    </location>
</feature>